<evidence type="ECO:0000259" key="2">
    <source>
        <dbReference type="Pfam" id="PF21347"/>
    </source>
</evidence>
<proteinExistence type="predicted"/>
<organism evidence="3 4">
    <name type="scientific">Pseudotamlana haliotis</name>
    <dbReference type="NCBI Taxonomy" id="2614804"/>
    <lineage>
        <taxon>Bacteria</taxon>
        <taxon>Pseudomonadati</taxon>
        <taxon>Bacteroidota</taxon>
        <taxon>Flavobacteriia</taxon>
        <taxon>Flavobacteriales</taxon>
        <taxon>Flavobacteriaceae</taxon>
        <taxon>Pseudotamlana</taxon>
    </lineage>
</organism>
<dbReference type="Proteomes" id="UP000441333">
    <property type="component" value="Unassembled WGS sequence"/>
</dbReference>
<dbReference type="InterPro" id="IPR049279">
    <property type="entry name" value="DUF3108-like"/>
</dbReference>
<dbReference type="RefSeq" id="WP_150938321.1">
    <property type="nucleotide sequence ID" value="NZ_WAAT01000039.1"/>
</dbReference>
<protein>
    <recommendedName>
        <fullName evidence="2">DUF3108 domain-containing protein</fullName>
    </recommendedName>
</protein>
<feature type="chain" id="PRO_5026686567" description="DUF3108 domain-containing protein" evidence="1">
    <location>
        <begin position="27"/>
        <end position="232"/>
    </location>
</feature>
<sequence length="232" mass="26148">MKITLKTLSTSLFFFGVLINSWQASAQDCSDYYTFDQGTTYEISHYDKKNKLQSTDNYEVVSSSGNKATVHAVMRDTKGEEMLNLKYDMVCEDDKVSIDFNKLLTEKMTSEMTGKDISVDVDGTMMVIPNNLKVGQSLPDNLLNLNLSSASMNMSFKIKVYNRKVVGEEKITVPAGTFDCMVIEHESEINMLITKNTKSKQWIAKEAGIVKQETYSKNGKLESKQELTSFSK</sequence>
<keyword evidence="1" id="KW-0732">Signal</keyword>
<evidence type="ECO:0000313" key="3">
    <source>
        <dbReference type="EMBL" id="KAB1068201.1"/>
    </source>
</evidence>
<name>A0A6N6MHG6_9FLAO</name>
<feature type="signal peptide" evidence="1">
    <location>
        <begin position="1"/>
        <end position="26"/>
    </location>
</feature>
<keyword evidence="4" id="KW-1185">Reference proteome</keyword>
<gene>
    <name evidence="3" type="ORF">F6U93_07245</name>
</gene>
<dbReference type="AlphaFoldDB" id="A0A6N6MHG6"/>
<feature type="domain" description="DUF3108" evidence="2">
    <location>
        <begin position="37"/>
        <end position="227"/>
    </location>
</feature>
<dbReference type="Pfam" id="PF21347">
    <property type="entry name" value="DUF3108_like"/>
    <property type="match status" value="1"/>
</dbReference>
<reference evidence="3 4" key="1">
    <citation type="submission" date="2019-09" db="EMBL/GenBank/DDBJ databases">
        <authorList>
            <person name="Cao W.R."/>
        </authorList>
    </citation>
    <scope>NUCLEOTIDE SEQUENCE [LARGE SCALE GENOMIC DNA]</scope>
    <source>
        <strain evidence="3 4">B1N29</strain>
    </source>
</reference>
<accession>A0A6N6MHG6</accession>
<dbReference type="Gene3D" id="2.40.360.20">
    <property type="match status" value="1"/>
</dbReference>
<evidence type="ECO:0000313" key="4">
    <source>
        <dbReference type="Proteomes" id="UP000441333"/>
    </source>
</evidence>
<dbReference type="EMBL" id="WAAT01000039">
    <property type="protein sequence ID" value="KAB1068201.1"/>
    <property type="molecule type" value="Genomic_DNA"/>
</dbReference>
<comment type="caution">
    <text evidence="3">The sequence shown here is derived from an EMBL/GenBank/DDBJ whole genome shotgun (WGS) entry which is preliminary data.</text>
</comment>
<evidence type="ECO:0000256" key="1">
    <source>
        <dbReference type="SAM" id="SignalP"/>
    </source>
</evidence>